<accession>A0A9W8JLI4</accession>
<keyword evidence="3" id="KW-1185">Reference proteome</keyword>
<dbReference type="OrthoDB" id="2401965at2759"/>
<protein>
    <submittedName>
        <fullName evidence="2">Uncharacterized protein</fullName>
    </submittedName>
</protein>
<dbReference type="AlphaFoldDB" id="A0A9W8JLI4"/>
<comment type="caution">
    <text evidence="2">The sequence shown here is derived from an EMBL/GenBank/DDBJ whole genome shotgun (WGS) entry which is preliminary data.</text>
</comment>
<feature type="region of interest" description="Disordered" evidence="1">
    <location>
        <begin position="95"/>
        <end position="116"/>
    </location>
</feature>
<dbReference type="Gene3D" id="3.30.30.30">
    <property type="match status" value="1"/>
</dbReference>
<organism evidence="2 3">
    <name type="scientific">Agrocybe chaxingu</name>
    <dbReference type="NCBI Taxonomy" id="84603"/>
    <lineage>
        <taxon>Eukaryota</taxon>
        <taxon>Fungi</taxon>
        <taxon>Dikarya</taxon>
        <taxon>Basidiomycota</taxon>
        <taxon>Agaricomycotina</taxon>
        <taxon>Agaricomycetes</taxon>
        <taxon>Agaricomycetidae</taxon>
        <taxon>Agaricales</taxon>
        <taxon>Agaricineae</taxon>
        <taxon>Strophariaceae</taxon>
        <taxon>Agrocybe</taxon>
    </lineage>
</organism>
<name>A0A9W8JLI4_9AGAR</name>
<reference evidence="2" key="1">
    <citation type="submission" date="2022-07" db="EMBL/GenBank/DDBJ databases">
        <title>Genome Sequence of Agrocybe chaxingu.</title>
        <authorList>
            <person name="Buettner E."/>
        </authorList>
    </citation>
    <scope>NUCLEOTIDE SEQUENCE</scope>
    <source>
        <strain evidence="2">MP-N11</strain>
    </source>
</reference>
<dbReference type="EMBL" id="JANKHO010002858">
    <property type="protein sequence ID" value="KAJ3488124.1"/>
    <property type="molecule type" value="Genomic_DNA"/>
</dbReference>
<gene>
    <name evidence="2" type="ORF">NLJ89_g11647</name>
</gene>
<evidence type="ECO:0000256" key="1">
    <source>
        <dbReference type="SAM" id="MobiDB-lite"/>
    </source>
</evidence>
<feature type="compositionally biased region" description="Basic and acidic residues" evidence="1">
    <location>
        <begin position="105"/>
        <end position="116"/>
    </location>
</feature>
<proteinExistence type="predicted"/>
<evidence type="ECO:0000313" key="2">
    <source>
        <dbReference type="EMBL" id="KAJ3488124.1"/>
    </source>
</evidence>
<sequence length="116" mass="12760">MRLQLVDVLQSCKVLKCIADAAKEIVPDNERLIGDATKNQVVIHNVFEAKRLTGRKFDDPESSALLSQSLQPSASAFSKLTPRSSTAWCSICSRSDAASLSPPVRHSDFNHHPRCL</sequence>
<dbReference type="Proteomes" id="UP001148786">
    <property type="component" value="Unassembled WGS sequence"/>
</dbReference>
<evidence type="ECO:0000313" key="3">
    <source>
        <dbReference type="Proteomes" id="UP001148786"/>
    </source>
</evidence>